<name>A0A4R6IFN4_9MOLU</name>
<keyword evidence="3" id="KW-1185">Reference proteome</keyword>
<dbReference type="Proteomes" id="UP000295518">
    <property type="component" value="Unassembled WGS sequence"/>
</dbReference>
<feature type="transmembrane region" description="Helical" evidence="1">
    <location>
        <begin position="245"/>
        <end position="265"/>
    </location>
</feature>
<keyword evidence="1" id="KW-0472">Membrane</keyword>
<evidence type="ECO:0000313" key="2">
    <source>
        <dbReference type="EMBL" id="TDO20508.1"/>
    </source>
</evidence>
<sequence>MKKKVIKLILSGVGIALIPAIVTVPLIISNNQNMSNLNKISNFEIGKNITYKEKISKNSKIISNNLNEISEQEKSKIKADIIQKINSNIENNLNLNVIDVNKNIDSSVRWNKEETNEIKMRVLSEIKNNIDLFMSGSKTFEDFMSIIDKNGYSYKQQEENYISFKENNKHNESEYKTVNLTYLNKDININRSYRANFANVNVHHALHKFQEAGIQAGIMAGAAAAIAAGYFVVSFFTGGATFSSGVAASIQATLFAVEGLAYGAFYESEKNSPSYKRVEYDYFLSKTGNYYYGAFTTAKIGYHLLNWLYNVKKFVDAITIASRAIQAGVSSTSWAAPTGLAFLFLADATLSLAAAMYSYM</sequence>
<evidence type="ECO:0000313" key="3">
    <source>
        <dbReference type="Proteomes" id="UP000295518"/>
    </source>
</evidence>
<feature type="transmembrane region" description="Helical" evidence="1">
    <location>
        <begin position="212"/>
        <end position="233"/>
    </location>
</feature>
<gene>
    <name evidence="2" type="ORF">EI74_0341</name>
</gene>
<dbReference type="EMBL" id="SNWN01000010">
    <property type="protein sequence ID" value="TDO20508.1"/>
    <property type="molecule type" value="Genomic_DNA"/>
</dbReference>
<keyword evidence="1" id="KW-1133">Transmembrane helix</keyword>
<evidence type="ECO:0000256" key="1">
    <source>
        <dbReference type="SAM" id="Phobius"/>
    </source>
</evidence>
<dbReference type="AlphaFoldDB" id="A0A4R6IFN4"/>
<organism evidence="2 3">
    <name type="scientific">Mycoplasma testudineum</name>
    <dbReference type="NCBI Taxonomy" id="244584"/>
    <lineage>
        <taxon>Bacteria</taxon>
        <taxon>Bacillati</taxon>
        <taxon>Mycoplasmatota</taxon>
        <taxon>Mollicutes</taxon>
        <taxon>Mycoplasmataceae</taxon>
        <taxon>Mycoplasma</taxon>
    </lineage>
</organism>
<keyword evidence="1" id="KW-0812">Transmembrane</keyword>
<accession>A0A4R6IFN4</accession>
<proteinExistence type="predicted"/>
<dbReference type="RefSeq" id="WP_094254510.1">
    <property type="nucleotide sequence ID" value="NZ_NNCE01000002.1"/>
</dbReference>
<reference evidence="2 3" key="1">
    <citation type="submission" date="2019-03" db="EMBL/GenBank/DDBJ databases">
        <title>Genomic Encyclopedia of Archaeal and Bacterial Type Strains, Phase II (KMG-II): from individual species to whole genera.</title>
        <authorList>
            <person name="Goeker M."/>
        </authorList>
    </citation>
    <scope>NUCLEOTIDE SEQUENCE [LARGE SCALE GENOMIC DNA]</scope>
    <source>
        <strain evidence="2 3">ATCC 700618</strain>
    </source>
</reference>
<protein>
    <submittedName>
        <fullName evidence="2">Uncharacterized protein</fullName>
    </submittedName>
</protein>
<comment type="caution">
    <text evidence="2">The sequence shown here is derived from an EMBL/GenBank/DDBJ whole genome shotgun (WGS) entry which is preliminary data.</text>
</comment>